<comment type="similarity">
    <text evidence="1">Belongs to the carbohydrate kinase PfkB family.</text>
</comment>
<evidence type="ECO:0000313" key="8">
    <source>
        <dbReference type="EMBL" id="RLK54106.1"/>
    </source>
</evidence>
<evidence type="ECO:0000259" key="7">
    <source>
        <dbReference type="Pfam" id="PF00294"/>
    </source>
</evidence>
<proteinExistence type="inferred from homology"/>
<dbReference type="PROSITE" id="PS00583">
    <property type="entry name" value="PFKB_KINASES_1"/>
    <property type="match status" value="1"/>
</dbReference>
<dbReference type="GO" id="GO:0005829">
    <property type="term" value="C:cytosol"/>
    <property type="evidence" value="ECO:0007669"/>
    <property type="project" value="TreeGrafter"/>
</dbReference>
<evidence type="ECO:0000256" key="2">
    <source>
        <dbReference type="ARBA" id="ARBA00022679"/>
    </source>
</evidence>
<evidence type="ECO:0000256" key="5">
    <source>
        <dbReference type="ARBA" id="ARBA00022840"/>
    </source>
</evidence>
<dbReference type="RefSeq" id="WP_121394404.1">
    <property type="nucleotide sequence ID" value="NZ_RCDD01000008.1"/>
</dbReference>
<comment type="caution">
    <text evidence="8">The sequence shown here is derived from an EMBL/GenBank/DDBJ whole genome shotgun (WGS) entry which is preliminary data.</text>
</comment>
<evidence type="ECO:0000256" key="6">
    <source>
        <dbReference type="PIRNR" id="PIRNR000535"/>
    </source>
</evidence>
<dbReference type="CDD" id="cd01164">
    <property type="entry name" value="FruK_PfkB_like"/>
    <property type="match status" value="1"/>
</dbReference>
<protein>
    <submittedName>
        <fullName evidence="8">Tagatose 6-phosphate kinase</fullName>
    </submittedName>
</protein>
<organism evidence="8 9">
    <name type="scientific">Actinokineospora cianjurensis</name>
    <dbReference type="NCBI Taxonomy" id="585224"/>
    <lineage>
        <taxon>Bacteria</taxon>
        <taxon>Bacillati</taxon>
        <taxon>Actinomycetota</taxon>
        <taxon>Actinomycetes</taxon>
        <taxon>Pseudonocardiales</taxon>
        <taxon>Pseudonocardiaceae</taxon>
        <taxon>Actinokineospora</taxon>
    </lineage>
</organism>
<dbReference type="PROSITE" id="PS00584">
    <property type="entry name" value="PFKB_KINASES_2"/>
    <property type="match status" value="1"/>
</dbReference>
<keyword evidence="5" id="KW-0067">ATP-binding</keyword>
<dbReference type="SUPFAM" id="SSF53613">
    <property type="entry name" value="Ribokinase-like"/>
    <property type="match status" value="1"/>
</dbReference>
<dbReference type="Proteomes" id="UP000282454">
    <property type="component" value="Unassembled WGS sequence"/>
</dbReference>
<dbReference type="OrthoDB" id="9801219at2"/>
<dbReference type="PIRSF" id="PIRSF000535">
    <property type="entry name" value="1PFK/6PFK/LacC"/>
    <property type="match status" value="1"/>
</dbReference>
<accession>A0A421AWD9</accession>
<gene>
    <name evidence="8" type="ORF">CLV68_6108</name>
</gene>
<dbReference type="EMBL" id="RCDD01000008">
    <property type="protein sequence ID" value="RLK54106.1"/>
    <property type="molecule type" value="Genomic_DNA"/>
</dbReference>
<dbReference type="InterPro" id="IPR017583">
    <property type="entry name" value="Tagatose/fructose_Pkinase"/>
</dbReference>
<evidence type="ECO:0000256" key="1">
    <source>
        <dbReference type="ARBA" id="ARBA00010688"/>
    </source>
</evidence>
<dbReference type="AlphaFoldDB" id="A0A421AWD9"/>
<keyword evidence="9" id="KW-1185">Reference proteome</keyword>
<keyword evidence="4 8" id="KW-0418">Kinase</keyword>
<feature type="domain" description="Carbohydrate kinase PfkB" evidence="7">
    <location>
        <begin position="12"/>
        <end position="282"/>
    </location>
</feature>
<dbReference type="GO" id="GO:0005524">
    <property type="term" value="F:ATP binding"/>
    <property type="evidence" value="ECO:0007669"/>
    <property type="project" value="UniProtKB-KW"/>
</dbReference>
<dbReference type="Pfam" id="PF00294">
    <property type="entry name" value="PfkB"/>
    <property type="match status" value="1"/>
</dbReference>
<name>A0A421AWD9_9PSEU</name>
<dbReference type="Gene3D" id="3.40.1190.20">
    <property type="match status" value="1"/>
</dbReference>
<dbReference type="InterPro" id="IPR011611">
    <property type="entry name" value="PfkB_dom"/>
</dbReference>
<keyword evidence="2 6" id="KW-0808">Transferase</keyword>
<reference evidence="8 9" key="1">
    <citation type="submission" date="2018-10" db="EMBL/GenBank/DDBJ databases">
        <title>Genomic Encyclopedia of Archaeal and Bacterial Type Strains, Phase II (KMG-II): from individual species to whole genera.</title>
        <authorList>
            <person name="Goeker M."/>
        </authorList>
    </citation>
    <scope>NUCLEOTIDE SEQUENCE [LARGE SCALE GENOMIC DNA]</scope>
    <source>
        <strain evidence="8 9">DSM 45657</strain>
    </source>
</reference>
<evidence type="ECO:0000256" key="3">
    <source>
        <dbReference type="ARBA" id="ARBA00022741"/>
    </source>
</evidence>
<dbReference type="GO" id="GO:0008443">
    <property type="term" value="F:phosphofructokinase activity"/>
    <property type="evidence" value="ECO:0007669"/>
    <property type="project" value="TreeGrafter"/>
</dbReference>
<evidence type="ECO:0000256" key="4">
    <source>
        <dbReference type="ARBA" id="ARBA00022777"/>
    </source>
</evidence>
<dbReference type="PANTHER" id="PTHR46566:SF5">
    <property type="entry name" value="1-PHOSPHOFRUCTOKINASE"/>
    <property type="match status" value="1"/>
</dbReference>
<dbReference type="NCBIfam" id="TIGR03168">
    <property type="entry name" value="1-PFK"/>
    <property type="match status" value="1"/>
</dbReference>
<evidence type="ECO:0000313" key="9">
    <source>
        <dbReference type="Proteomes" id="UP000282454"/>
    </source>
</evidence>
<dbReference type="InterPro" id="IPR029056">
    <property type="entry name" value="Ribokinase-like"/>
</dbReference>
<sequence length="305" mass="31430">MILTVTANPALDVSYRVDRLRPGHVHRIGAVFERAGGKGFNVSRVLHDQGVPTRALGPVGGILGDSLRADLLDAGLPHDLLPVAAATRMTIAVVADEATTFNEPGGPLSAFDWSRLHDLVRSYLPRTEVLVCSGSLPLDAPDESYADFVALAAEFGVPTVVDVGGAPLRAAAEAGVAIVKPNAEELAAAVDDDDPVAGARQLRALGAEAVVVSLGADGLLAATPDGEWRATLPEPVAGNPTGAGDAAVAALADSLRRGLTWPERLRLAVTWAGAAVAAPLAGTVDHDVLRALYNQVDVTPLQSPL</sequence>
<dbReference type="InterPro" id="IPR002173">
    <property type="entry name" value="Carboh/pur_kinase_PfkB_CS"/>
</dbReference>
<dbReference type="PANTHER" id="PTHR46566">
    <property type="entry name" value="1-PHOSPHOFRUCTOKINASE-RELATED"/>
    <property type="match status" value="1"/>
</dbReference>
<keyword evidence="3" id="KW-0547">Nucleotide-binding</keyword>